<dbReference type="GO" id="GO:0005886">
    <property type="term" value="C:plasma membrane"/>
    <property type="evidence" value="ECO:0007669"/>
    <property type="project" value="UniProtKB-SubCell"/>
</dbReference>
<feature type="transmembrane region" description="Helical" evidence="7">
    <location>
        <begin position="95"/>
        <end position="116"/>
    </location>
</feature>
<evidence type="ECO:0000256" key="4">
    <source>
        <dbReference type="ARBA" id="ARBA00022692"/>
    </source>
</evidence>
<dbReference type="OrthoDB" id="871140at2"/>
<dbReference type="PATRIC" id="fig|742725.3.peg.820"/>
<protein>
    <recommendedName>
        <fullName evidence="7">Phosphatidylglycerol--prolipoprotein diacylglyceryl transferase</fullName>
        <ecNumber evidence="7">2.5.1.145</ecNumber>
    </recommendedName>
</protein>
<dbReference type="GO" id="GO:0042158">
    <property type="term" value="P:lipoprotein biosynthetic process"/>
    <property type="evidence" value="ECO:0007669"/>
    <property type="project" value="UniProtKB-UniRule"/>
</dbReference>
<evidence type="ECO:0000313" key="9">
    <source>
        <dbReference type="Proteomes" id="UP000006008"/>
    </source>
</evidence>
<evidence type="ECO:0000256" key="2">
    <source>
        <dbReference type="ARBA" id="ARBA00022475"/>
    </source>
</evidence>
<feature type="transmembrane region" description="Helical" evidence="7">
    <location>
        <begin position="56"/>
        <end position="75"/>
    </location>
</feature>
<keyword evidence="2 7" id="KW-1003">Cell membrane</keyword>
<dbReference type="eggNOG" id="COG0682">
    <property type="taxonomic scope" value="Bacteria"/>
</dbReference>
<dbReference type="PANTHER" id="PTHR30589:SF0">
    <property type="entry name" value="PHOSPHATIDYLGLYCEROL--PROLIPOPROTEIN DIACYLGLYCERYL TRANSFERASE"/>
    <property type="match status" value="1"/>
</dbReference>
<dbReference type="InterPro" id="IPR001640">
    <property type="entry name" value="Lgt"/>
</dbReference>
<keyword evidence="4 7" id="KW-0812">Transmembrane</keyword>
<comment type="pathway">
    <text evidence="7">Protein modification; lipoprotein biosynthesis (diacylglyceryl transfer).</text>
</comment>
<comment type="subcellular location">
    <subcellularLocation>
        <location evidence="7">Cell membrane</location>
        <topology evidence="7">Multi-pass membrane protein</topology>
    </subcellularLocation>
</comment>
<dbReference type="GeneID" id="92816217"/>
<dbReference type="NCBIfam" id="TIGR00544">
    <property type="entry name" value="lgt"/>
    <property type="match status" value="1"/>
</dbReference>
<evidence type="ECO:0000313" key="8">
    <source>
        <dbReference type="EMBL" id="EHB92566.1"/>
    </source>
</evidence>
<comment type="function">
    <text evidence="7">Catalyzes the transfer of the diacylglyceryl group from phosphatidylglycerol to the sulfhydryl group of the N-terminal cysteine of a prolipoprotein, the first step in the formation of mature lipoproteins.</text>
</comment>
<comment type="similarity">
    <text evidence="1 7">Belongs to the Lgt family.</text>
</comment>
<dbReference type="EMBL" id="ADLD01000009">
    <property type="protein sequence ID" value="EHB92566.1"/>
    <property type="molecule type" value="Genomic_DNA"/>
</dbReference>
<keyword evidence="9" id="KW-1185">Reference proteome</keyword>
<dbReference type="UniPathway" id="UPA00664"/>
<reference evidence="8 9" key="1">
    <citation type="submission" date="2011-08" db="EMBL/GenBank/DDBJ databases">
        <title>The Genome Sequence of Alistipes indistinctus YIT 12060.</title>
        <authorList>
            <consortium name="The Broad Institute Genome Sequencing Platform"/>
            <person name="Earl A."/>
            <person name="Ward D."/>
            <person name="Feldgarden M."/>
            <person name="Gevers D."/>
            <person name="Morotomi M."/>
            <person name="Young S.K."/>
            <person name="Zeng Q."/>
            <person name="Gargeya S."/>
            <person name="Fitzgerald M."/>
            <person name="Haas B."/>
            <person name="Abouelleil A."/>
            <person name="Alvarado L."/>
            <person name="Arachchi H.M."/>
            <person name="Berlin A."/>
            <person name="Brown A."/>
            <person name="Chapman S.B."/>
            <person name="Chen Z."/>
            <person name="Dunbar C."/>
            <person name="Freedman E."/>
            <person name="Gearin G."/>
            <person name="Gellesch M."/>
            <person name="Goldberg J."/>
            <person name="Griggs A."/>
            <person name="Gujja S."/>
            <person name="Heiman D."/>
            <person name="Howarth C."/>
            <person name="Larson L."/>
            <person name="Lui A."/>
            <person name="MacDonald P.J.P."/>
            <person name="Montmayeur A."/>
            <person name="Murphy C."/>
            <person name="Neiman D."/>
            <person name="Pearson M."/>
            <person name="Priest M."/>
            <person name="Roberts A."/>
            <person name="Saif S."/>
            <person name="Shea T."/>
            <person name="Shenoy N."/>
            <person name="Sisk P."/>
            <person name="Stolte C."/>
            <person name="Sykes S."/>
            <person name="Wortman J."/>
            <person name="Nusbaum C."/>
            <person name="Birren B."/>
        </authorList>
    </citation>
    <scope>NUCLEOTIDE SEQUENCE [LARGE SCALE GENOMIC DNA]</scope>
    <source>
        <strain evidence="8 9">YIT 12060</strain>
    </source>
</reference>
<sequence>MEHLLPLFVTWDVNPALLHIGSFEIRYYGLLWAIALGISAYIFHNIMQREGLSEKAFDSIFWFGVISTVVGARLGHCLFYDPGYYLTHPIEILDIRQGGLASHGAAFGLLLGLWLFSRKNKMPYIWSLDRISIAVAISGVAVRLGNLMNSEIYGTVTSLPWGFIFVRDGETLPKHPTQIYEALCYLVLFIILWWMYYKKDTARRRPGLMFGFFLIVLFGTRFLIEFIKNPQEDFEVNMLLNMGQLLSIPFILTGIVILWCALRKPPLDPAPLKKSFSGTPAKRK</sequence>
<dbReference type="EC" id="2.5.1.145" evidence="7"/>
<dbReference type="RefSeq" id="WP_009133576.1">
    <property type="nucleotide sequence ID" value="NZ_CP102250.1"/>
</dbReference>
<feature type="transmembrane region" description="Helical" evidence="7">
    <location>
        <begin position="179"/>
        <end position="196"/>
    </location>
</feature>
<dbReference type="HAMAP" id="MF_01147">
    <property type="entry name" value="Lgt"/>
    <property type="match status" value="1"/>
</dbReference>
<accession>G5H7W7</accession>
<keyword evidence="5 7" id="KW-1133">Transmembrane helix</keyword>
<evidence type="ECO:0000256" key="7">
    <source>
        <dbReference type="HAMAP-Rule" id="MF_01147"/>
    </source>
</evidence>
<proteinExistence type="inferred from homology"/>
<dbReference type="PANTHER" id="PTHR30589">
    <property type="entry name" value="PROLIPOPROTEIN DIACYLGLYCERYL TRANSFERASE"/>
    <property type="match status" value="1"/>
</dbReference>
<dbReference type="AlphaFoldDB" id="G5H7W7"/>
<dbReference type="HOGENOM" id="CLU_013386_1_0_10"/>
<evidence type="ECO:0000256" key="5">
    <source>
        <dbReference type="ARBA" id="ARBA00022989"/>
    </source>
</evidence>
<dbReference type="GO" id="GO:0008961">
    <property type="term" value="F:phosphatidylglycerol-prolipoprotein diacylglyceryl transferase activity"/>
    <property type="evidence" value="ECO:0007669"/>
    <property type="project" value="UniProtKB-UniRule"/>
</dbReference>
<feature type="transmembrane region" description="Helical" evidence="7">
    <location>
        <begin position="128"/>
        <end position="145"/>
    </location>
</feature>
<comment type="catalytic activity">
    <reaction evidence="7">
        <text>L-cysteinyl-[prolipoprotein] + a 1,2-diacyl-sn-glycero-3-phospho-(1'-sn-glycerol) = an S-1,2-diacyl-sn-glyceryl-L-cysteinyl-[prolipoprotein] + sn-glycerol 1-phosphate + H(+)</text>
        <dbReference type="Rhea" id="RHEA:56712"/>
        <dbReference type="Rhea" id="RHEA-COMP:14679"/>
        <dbReference type="Rhea" id="RHEA-COMP:14680"/>
        <dbReference type="ChEBI" id="CHEBI:15378"/>
        <dbReference type="ChEBI" id="CHEBI:29950"/>
        <dbReference type="ChEBI" id="CHEBI:57685"/>
        <dbReference type="ChEBI" id="CHEBI:64716"/>
        <dbReference type="ChEBI" id="CHEBI:140658"/>
        <dbReference type="EC" id="2.5.1.145"/>
    </reaction>
</comment>
<gene>
    <name evidence="7" type="primary">lgt</name>
    <name evidence="8" type="ORF">HMPREF9450_00770</name>
</gene>
<keyword evidence="6 7" id="KW-0472">Membrane</keyword>
<feature type="transmembrane region" description="Helical" evidence="7">
    <location>
        <begin position="208"/>
        <end position="224"/>
    </location>
</feature>
<dbReference type="STRING" id="742725.HMPREF9450_00770"/>
<feature type="transmembrane region" description="Helical" evidence="7">
    <location>
        <begin position="244"/>
        <end position="262"/>
    </location>
</feature>
<keyword evidence="3 7" id="KW-0808">Transferase</keyword>
<evidence type="ECO:0000256" key="1">
    <source>
        <dbReference type="ARBA" id="ARBA00007150"/>
    </source>
</evidence>
<dbReference type="Pfam" id="PF01790">
    <property type="entry name" value="LGT"/>
    <property type="match status" value="1"/>
</dbReference>
<feature type="binding site" evidence="7">
    <location>
        <position position="143"/>
    </location>
    <ligand>
        <name>a 1,2-diacyl-sn-glycero-3-phospho-(1'-sn-glycerol)</name>
        <dbReference type="ChEBI" id="CHEBI:64716"/>
    </ligand>
</feature>
<evidence type="ECO:0000256" key="6">
    <source>
        <dbReference type="ARBA" id="ARBA00023136"/>
    </source>
</evidence>
<comment type="caution">
    <text evidence="8">The sequence shown here is derived from an EMBL/GenBank/DDBJ whole genome shotgun (WGS) entry which is preliminary data.</text>
</comment>
<feature type="transmembrane region" description="Helical" evidence="7">
    <location>
        <begin position="25"/>
        <end position="44"/>
    </location>
</feature>
<keyword evidence="8" id="KW-0449">Lipoprotein</keyword>
<name>G5H7W7_9BACT</name>
<evidence type="ECO:0000256" key="3">
    <source>
        <dbReference type="ARBA" id="ARBA00022679"/>
    </source>
</evidence>
<organism evidence="8 9">
    <name type="scientific">Alistipes indistinctus YIT 12060</name>
    <dbReference type="NCBI Taxonomy" id="742725"/>
    <lineage>
        <taxon>Bacteria</taxon>
        <taxon>Pseudomonadati</taxon>
        <taxon>Bacteroidota</taxon>
        <taxon>Bacteroidia</taxon>
        <taxon>Bacteroidales</taxon>
        <taxon>Rikenellaceae</taxon>
        <taxon>Alistipes</taxon>
    </lineage>
</organism>
<dbReference type="Proteomes" id="UP000006008">
    <property type="component" value="Unassembled WGS sequence"/>
</dbReference>